<dbReference type="AlphaFoldDB" id="A0A2G5U1Y3"/>
<name>A0A2G5U1Y3_9PELO</name>
<dbReference type="EMBL" id="PDUG01000004">
    <property type="protein sequence ID" value="PIC33226.1"/>
    <property type="molecule type" value="Genomic_DNA"/>
</dbReference>
<gene>
    <name evidence="1" type="primary">Cnig_chr_IV.g13282</name>
    <name evidence="1" type="ORF">B9Z55_013282</name>
</gene>
<reference evidence="2" key="1">
    <citation type="submission" date="2017-10" db="EMBL/GenBank/DDBJ databases">
        <title>Rapid genome shrinkage in a self-fertile nematode reveals novel sperm competition proteins.</title>
        <authorList>
            <person name="Yin D."/>
            <person name="Schwarz E.M."/>
            <person name="Thomas C.G."/>
            <person name="Felde R.L."/>
            <person name="Korf I.F."/>
            <person name="Cutter A.D."/>
            <person name="Schartner C.M."/>
            <person name="Ralston E.J."/>
            <person name="Meyer B.J."/>
            <person name="Haag E.S."/>
        </authorList>
    </citation>
    <scope>NUCLEOTIDE SEQUENCE [LARGE SCALE GENOMIC DNA]</scope>
    <source>
        <strain evidence="2">JU1422</strain>
    </source>
</reference>
<dbReference type="Proteomes" id="UP000230233">
    <property type="component" value="Chromosome IV"/>
</dbReference>
<organism evidence="1 2">
    <name type="scientific">Caenorhabditis nigoni</name>
    <dbReference type="NCBI Taxonomy" id="1611254"/>
    <lineage>
        <taxon>Eukaryota</taxon>
        <taxon>Metazoa</taxon>
        <taxon>Ecdysozoa</taxon>
        <taxon>Nematoda</taxon>
        <taxon>Chromadorea</taxon>
        <taxon>Rhabditida</taxon>
        <taxon>Rhabditina</taxon>
        <taxon>Rhabditomorpha</taxon>
        <taxon>Rhabditoidea</taxon>
        <taxon>Rhabditidae</taxon>
        <taxon>Peloderinae</taxon>
        <taxon>Caenorhabditis</taxon>
    </lineage>
</organism>
<evidence type="ECO:0000313" key="2">
    <source>
        <dbReference type="Proteomes" id="UP000230233"/>
    </source>
</evidence>
<sequence>MKNIEDPVFKFKFAILVHRGLGTWNMDTLRAIERGRKQKSLKLLKTALDEDFAKEDYEKVYEQEMEMIPFLFLASWEDSQLEQLAEERSIVPIQLRQSLEKMRRQELDKIWTEQFIAYRTNYDLEHFKISMSSNEFRTYNGPWEADKVAFVANFQGYIELILRFYFPEMEDQKVHLVEEFLKAKANLKRYLKKELIEQKWMPRISENEEKLLRRAYYRNWNSLEGFRIATMSVETCSAMIENYFNSQRNELKSFEVYLQSLLKRNPKLMKALQWVIKDPTPETSKRLQPPRAAKTCADKELSDITEYPPIKIIGNGVNYKDSGGIPLFGGVLGGDKEQKKEETGKEVSVSLFGVATF</sequence>
<accession>A0A2G5U1Y3</accession>
<keyword evidence="2" id="KW-1185">Reference proteome</keyword>
<protein>
    <submittedName>
        <fullName evidence="1">Uncharacterized protein</fullName>
    </submittedName>
</protein>
<evidence type="ECO:0000313" key="1">
    <source>
        <dbReference type="EMBL" id="PIC33226.1"/>
    </source>
</evidence>
<comment type="caution">
    <text evidence="1">The sequence shown here is derived from an EMBL/GenBank/DDBJ whole genome shotgun (WGS) entry which is preliminary data.</text>
</comment>
<proteinExistence type="predicted"/>